<evidence type="ECO:0000313" key="3">
    <source>
        <dbReference type="EMBL" id="ACD94354.1"/>
    </source>
</evidence>
<sequence length="79" mass="8713">MKKFALLLTVVSALATFSAAAIAAEPMKPMDAAAPQMEDKKMEKKKMVKKVKKAKKPEKEMKADGEMKKEMKEAAPAMK</sequence>
<feature type="region of interest" description="Disordered" evidence="1">
    <location>
        <begin position="33"/>
        <end position="79"/>
    </location>
</feature>
<proteinExistence type="predicted"/>
<feature type="compositionally biased region" description="Basic and acidic residues" evidence="1">
    <location>
        <begin position="57"/>
        <end position="73"/>
    </location>
</feature>
<gene>
    <name evidence="3" type="ordered locus">Glov_0628</name>
</gene>
<feature type="signal peptide" evidence="2">
    <location>
        <begin position="1"/>
        <end position="23"/>
    </location>
</feature>
<accession>B3E3U0</accession>
<organism evidence="3 4">
    <name type="scientific">Trichlorobacter lovleyi (strain ATCC BAA-1151 / DSM 17278 / SZ)</name>
    <name type="common">Geobacter lovleyi</name>
    <dbReference type="NCBI Taxonomy" id="398767"/>
    <lineage>
        <taxon>Bacteria</taxon>
        <taxon>Pseudomonadati</taxon>
        <taxon>Thermodesulfobacteriota</taxon>
        <taxon>Desulfuromonadia</taxon>
        <taxon>Geobacterales</taxon>
        <taxon>Geobacteraceae</taxon>
        <taxon>Trichlorobacter</taxon>
    </lineage>
</organism>
<dbReference type="STRING" id="398767.Glov_0628"/>
<feature type="chain" id="PRO_5002787566" description="Pentapeptide MXKDX repeat protein" evidence="2">
    <location>
        <begin position="24"/>
        <end position="79"/>
    </location>
</feature>
<dbReference type="EMBL" id="CP001089">
    <property type="protein sequence ID" value="ACD94354.1"/>
    <property type="molecule type" value="Genomic_DNA"/>
</dbReference>
<dbReference type="HOGENOM" id="CLU_2601051_0_0_7"/>
<name>B3E3U0_TRIL1</name>
<protein>
    <recommendedName>
        <fullName evidence="5">Pentapeptide MXKDX repeat protein</fullName>
    </recommendedName>
</protein>
<dbReference type="RefSeq" id="WP_012468710.1">
    <property type="nucleotide sequence ID" value="NC_010814.1"/>
</dbReference>
<keyword evidence="4" id="KW-1185">Reference proteome</keyword>
<evidence type="ECO:0000256" key="2">
    <source>
        <dbReference type="SAM" id="SignalP"/>
    </source>
</evidence>
<dbReference type="Proteomes" id="UP000002420">
    <property type="component" value="Chromosome"/>
</dbReference>
<evidence type="ECO:0000256" key="1">
    <source>
        <dbReference type="SAM" id="MobiDB-lite"/>
    </source>
</evidence>
<evidence type="ECO:0000313" key="4">
    <source>
        <dbReference type="Proteomes" id="UP000002420"/>
    </source>
</evidence>
<keyword evidence="2" id="KW-0732">Signal</keyword>
<dbReference type="AlphaFoldDB" id="B3E3U0"/>
<feature type="compositionally biased region" description="Basic residues" evidence="1">
    <location>
        <begin position="43"/>
        <end position="56"/>
    </location>
</feature>
<dbReference type="KEGG" id="glo:Glov_0628"/>
<evidence type="ECO:0008006" key="5">
    <source>
        <dbReference type="Google" id="ProtNLM"/>
    </source>
</evidence>
<reference evidence="3 4" key="1">
    <citation type="submission" date="2008-05" db="EMBL/GenBank/DDBJ databases">
        <title>Complete sequence of chromosome of Geobacter lovleyi SZ.</title>
        <authorList>
            <consortium name="US DOE Joint Genome Institute"/>
            <person name="Lucas S."/>
            <person name="Copeland A."/>
            <person name="Lapidus A."/>
            <person name="Glavina del Rio T."/>
            <person name="Dalin E."/>
            <person name="Tice H."/>
            <person name="Bruce D."/>
            <person name="Goodwin L."/>
            <person name="Pitluck S."/>
            <person name="Chertkov O."/>
            <person name="Meincke L."/>
            <person name="Brettin T."/>
            <person name="Detter J.C."/>
            <person name="Han C."/>
            <person name="Tapia R."/>
            <person name="Kuske C.R."/>
            <person name="Schmutz J."/>
            <person name="Larimer F."/>
            <person name="Land M."/>
            <person name="Hauser L."/>
            <person name="Kyrpides N."/>
            <person name="Mikhailova N."/>
            <person name="Sung Y."/>
            <person name="Fletcher K.E."/>
            <person name="Ritalahti K.M."/>
            <person name="Loeffler F.E."/>
            <person name="Richardson P."/>
        </authorList>
    </citation>
    <scope>NUCLEOTIDE SEQUENCE [LARGE SCALE GENOMIC DNA]</scope>
    <source>
        <strain evidence="4">ATCC BAA-1151 / DSM 17278 / SZ</strain>
    </source>
</reference>